<evidence type="ECO:0000256" key="1">
    <source>
        <dbReference type="ARBA" id="ARBA00009755"/>
    </source>
</evidence>
<dbReference type="Pfam" id="PF13243">
    <property type="entry name" value="SQHop_cyclase_C"/>
    <property type="match status" value="1"/>
</dbReference>
<keyword evidence="4" id="KW-1133">Transmembrane helix</keyword>
<dbReference type="SUPFAM" id="SSF48239">
    <property type="entry name" value="Terpenoid cyclases/Protein prenyltransferases"/>
    <property type="match status" value="1"/>
</dbReference>
<feature type="domain" description="Squalene cyclase N-terminal" evidence="6">
    <location>
        <begin position="103"/>
        <end position="227"/>
    </location>
</feature>
<comment type="similarity">
    <text evidence="1 3">Belongs to the terpene cyclase/mutase family.</text>
</comment>
<dbReference type="GO" id="GO:0016104">
    <property type="term" value="P:triterpenoid biosynthetic process"/>
    <property type="evidence" value="ECO:0007669"/>
    <property type="project" value="InterPro"/>
</dbReference>
<keyword evidence="4" id="KW-0472">Membrane</keyword>
<dbReference type="InterPro" id="IPR032696">
    <property type="entry name" value="SQ_cyclase_C"/>
</dbReference>
<dbReference type="NCBIfam" id="TIGR01787">
    <property type="entry name" value="squalene_cyclas"/>
    <property type="match status" value="1"/>
</dbReference>
<evidence type="ECO:0000256" key="4">
    <source>
        <dbReference type="SAM" id="Phobius"/>
    </source>
</evidence>
<evidence type="ECO:0000313" key="8">
    <source>
        <dbReference type="Proteomes" id="UP001187471"/>
    </source>
</evidence>
<dbReference type="InterPro" id="IPR018333">
    <property type="entry name" value="Squalene_cyclase"/>
</dbReference>
<dbReference type="PANTHER" id="PTHR11764">
    <property type="entry name" value="TERPENE CYCLASE/MUTASE FAMILY MEMBER"/>
    <property type="match status" value="1"/>
</dbReference>
<keyword evidence="3" id="KW-0413">Isomerase</keyword>
<reference evidence="7" key="1">
    <citation type="submission" date="2022-12" db="EMBL/GenBank/DDBJ databases">
        <title>Draft genome assemblies for two species of Escallonia (Escalloniales).</title>
        <authorList>
            <person name="Chanderbali A."/>
            <person name="Dervinis C."/>
            <person name="Anghel I."/>
            <person name="Soltis D."/>
            <person name="Soltis P."/>
            <person name="Zapata F."/>
        </authorList>
    </citation>
    <scope>NUCLEOTIDE SEQUENCE</scope>
    <source>
        <strain evidence="7">UCBG92.1500</strain>
        <tissue evidence="7">Leaf</tissue>
    </source>
</reference>
<evidence type="ECO:0000259" key="5">
    <source>
        <dbReference type="Pfam" id="PF13243"/>
    </source>
</evidence>
<dbReference type="SUPFAM" id="SSF81853">
    <property type="entry name" value="Family 10 polysaccharide lyase"/>
    <property type="match status" value="1"/>
</dbReference>
<dbReference type="SFLD" id="SFLDG01016">
    <property type="entry name" value="Prenyltransferase_Like_2"/>
    <property type="match status" value="1"/>
</dbReference>
<sequence>MWKLKVAEGHGPWLFSTNNFVGRQIWEFDHDAGTPEEREAIEKFREEYRLNRKQGIHYPSGDLLVRMQLIKESGINLLNVQPVRPGEKEEVTFEAVTTAVKKALRLNRAIQASDGHWPAENAGPMFFTPPLIIALYISGTTNTVLTPEHKKEMIRYLYNHQNDDGGWGFYIQGHSTMIGSALSYVALRLLGEGPDNGNGAVARARKWILDHGGASSIPSWGKTYLAVDLYYPHPFIQDLLWDTVYYLIEPIMNRWPFTKLREKAIQKAIEHMRYGAEASRYITTGCVEKCLQIMCWWSEDPNGNEFKYHLARIPDYLWLAEDGMKMQTFGSQVWDCALAIQAVLASNMTDEYGDCLKKAHFYLQESQITENPPGDFRSMYRHFTKGSWTFSDKDHGWVVSDCTAEAVKCLLVLSQMPPEMVGQKTDRERLFEAVNVLLYLQASTLFREWYLVLLSQALNPTEILADAVMEKEHVECTASVIQALMLFKRMHPGHREKEIEVSVAKALCFLKDRQWTNGSWYGYWGVCFLYGTFLALLGLASAGETYSNSQAVRKAVQFFLWAQNEEGGWGESIQSCPREKYIALEGNRTNLVQTSWAMLGLMHAGQAERDPTPLHKSAKLLINAQMDNGDFPQEEITGAYQKNCMLHYAAYRNIFPLWALGEYRKRVWLCNQKH</sequence>
<dbReference type="GO" id="GO:0005811">
    <property type="term" value="C:lipid droplet"/>
    <property type="evidence" value="ECO:0007669"/>
    <property type="project" value="InterPro"/>
</dbReference>
<evidence type="ECO:0000256" key="3">
    <source>
        <dbReference type="RuleBase" id="RU362003"/>
    </source>
</evidence>
<evidence type="ECO:0000313" key="7">
    <source>
        <dbReference type="EMBL" id="KAK2988295.1"/>
    </source>
</evidence>
<name>A0AA88RSI4_9ASTE</name>
<dbReference type="GO" id="GO:0042300">
    <property type="term" value="F:beta-amyrin synthase activity"/>
    <property type="evidence" value="ECO:0007669"/>
    <property type="project" value="TreeGrafter"/>
</dbReference>
<dbReference type="Gene3D" id="1.50.10.20">
    <property type="match status" value="2"/>
</dbReference>
<dbReference type="PANTHER" id="PTHR11764:SF71">
    <property type="entry name" value="TERPENE CYCLASE_MUTASE FAMILY MEMBER"/>
    <property type="match status" value="1"/>
</dbReference>
<keyword evidence="8" id="KW-1185">Reference proteome</keyword>
<dbReference type="AlphaFoldDB" id="A0AA88RSI4"/>
<feature type="transmembrane region" description="Helical" evidence="4">
    <location>
        <begin position="520"/>
        <end position="540"/>
    </location>
</feature>
<dbReference type="CDD" id="cd02892">
    <property type="entry name" value="SQCY_1"/>
    <property type="match status" value="1"/>
</dbReference>
<dbReference type="EMBL" id="JAVXUO010000888">
    <property type="protein sequence ID" value="KAK2988295.1"/>
    <property type="molecule type" value="Genomic_DNA"/>
</dbReference>
<organism evidence="7 8">
    <name type="scientific">Escallonia rubra</name>
    <dbReference type="NCBI Taxonomy" id="112253"/>
    <lineage>
        <taxon>Eukaryota</taxon>
        <taxon>Viridiplantae</taxon>
        <taxon>Streptophyta</taxon>
        <taxon>Embryophyta</taxon>
        <taxon>Tracheophyta</taxon>
        <taxon>Spermatophyta</taxon>
        <taxon>Magnoliopsida</taxon>
        <taxon>eudicotyledons</taxon>
        <taxon>Gunneridae</taxon>
        <taxon>Pentapetalae</taxon>
        <taxon>asterids</taxon>
        <taxon>campanulids</taxon>
        <taxon>Escalloniales</taxon>
        <taxon>Escalloniaceae</taxon>
        <taxon>Escallonia</taxon>
    </lineage>
</organism>
<comment type="caution">
    <text evidence="7">The sequence shown here is derived from an EMBL/GenBank/DDBJ whole genome shotgun (WGS) entry which is preliminary data.</text>
</comment>
<accession>A0AA88RSI4</accession>
<feature type="domain" description="Squalene cyclase C-terminal" evidence="5">
    <location>
        <begin position="331"/>
        <end position="665"/>
    </location>
</feature>
<dbReference type="Pfam" id="PF13249">
    <property type="entry name" value="SQHop_cyclase_N"/>
    <property type="match status" value="1"/>
</dbReference>
<dbReference type="InterPro" id="IPR008930">
    <property type="entry name" value="Terpenoid_cyclase/PrenylTrfase"/>
</dbReference>
<proteinExistence type="inferred from homology"/>
<dbReference type="Proteomes" id="UP001187471">
    <property type="component" value="Unassembled WGS sequence"/>
</dbReference>
<evidence type="ECO:0000256" key="2">
    <source>
        <dbReference type="ARBA" id="ARBA00022737"/>
    </source>
</evidence>
<evidence type="ECO:0000259" key="6">
    <source>
        <dbReference type="Pfam" id="PF13249"/>
    </source>
</evidence>
<gene>
    <name evidence="7" type="ORF">RJ640_011966</name>
</gene>
<keyword evidence="2" id="KW-0677">Repeat</keyword>
<keyword evidence="4" id="KW-0812">Transmembrane</keyword>
<dbReference type="FunFam" id="1.50.10.20:FF:000011">
    <property type="entry name" value="Terpene cyclase/mutase family member"/>
    <property type="match status" value="1"/>
</dbReference>
<dbReference type="InterPro" id="IPR032697">
    <property type="entry name" value="SQ_cyclase_N"/>
</dbReference>
<dbReference type="EC" id="5.4.99.-" evidence="3"/>
<protein>
    <recommendedName>
        <fullName evidence="3">Terpene cyclase/mutase family member</fullName>
        <ecNumber evidence="3">5.4.99.-</ecNumber>
    </recommendedName>
</protein>